<reference evidence="1 2" key="1">
    <citation type="submission" date="2020-01" db="EMBL/GenBank/DDBJ databases">
        <authorList>
            <person name="Gupta K D."/>
        </authorList>
    </citation>
    <scope>NUCLEOTIDE SEQUENCE [LARGE SCALE GENOMIC DNA]</scope>
</reference>
<evidence type="ECO:0000313" key="2">
    <source>
        <dbReference type="Proteomes" id="UP000467700"/>
    </source>
</evidence>
<dbReference type="EMBL" id="CACVBS010000037">
    <property type="protein sequence ID" value="CAA7262903.1"/>
    <property type="molecule type" value="Genomic_DNA"/>
</dbReference>
<proteinExistence type="predicted"/>
<dbReference type="OrthoDB" id="3157337at2759"/>
<evidence type="ECO:0000313" key="1">
    <source>
        <dbReference type="EMBL" id="CAA7262903.1"/>
    </source>
</evidence>
<dbReference type="Proteomes" id="UP000467700">
    <property type="component" value="Unassembled WGS sequence"/>
</dbReference>
<dbReference type="InterPro" id="IPR011333">
    <property type="entry name" value="SKP1/BTB/POZ_sf"/>
</dbReference>
<dbReference type="AlphaFoldDB" id="A0A8S0WI88"/>
<name>A0A8S0WI88_CYCAE</name>
<keyword evidence="2" id="KW-1185">Reference proteome</keyword>
<accession>A0A8S0WI88</accession>
<dbReference type="Gene3D" id="3.30.710.10">
    <property type="entry name" value="Potassium Channel Kv1.1, Chain A"/>
    <property type="match status" value="1"/>
</dbReference>
<gene>
    <name evidence="1" type="ORF">AAE3_LOCUS5036</name>
</gene>
<organism evidence="1 2">
    <name type="scientific">Cyclocybe aegerita</name>
    <name type="common">Black poplar mushroom</name>
    <name type="synonym">Agrocybe aegerita</name>
    <dbReference type="NCBI Taxonomy" id="1973307"/>
    <lineage>
        <taxon>Eukaryota</taxon>
        <taxon>Fungi</taxon>
        <taxon>Dikarya</taxon>
        <taxon>Basidiomycota</taxon>
        <taxon>Agaricomycotina</taxon>
        <taxon>Agaricomycetes</taxon>
        <taxon>Agaricomycetidae</taxon>
        <taxon>Agaricales</taxon>
        <taxon>Agaricineae</taxon>
        <taxon>Bolbitiaceae</taxon>
        <taxon>Cyclocybe</taxon>
    </lineage>
</organism>
<sequence length="485" mass="54327">MGPDILQDLSIWHASPTHTVYFRIHQATHFSPRISLRVARGRSLVERRLDASEPNSTSAPLAPASMVNFYVFNPAQKLRFLSGIIYKGSKRLLRNIRAQQPATPVDEQPRPIKFNIHDLIKTDLRHAAQGVLKRDREFYKDDSESGFCVFRVEDTLFKVHKCYLLREPSAFGDMFGLPFISNGNEGQSDEAAIPLSDTAEQFRDLLWVLYAIPTQLCSTTQEDGPSIERLLNIARLTNKYCIASYEAWSLQRLFTLAQDPAGFLRYAPSETCADALDVSFLCGQQELLEVITQRLVARMLWSGMDRNPILKVAESRGLTKLQGVAYYKELVDLDCMARGDRSGWSTPETGFTVPNGYANEEKRHQLLEAHHSLVELWESIGTRPPTFSLPHANDMCESPLSLGCASHEECLATWKQLWVGAASAGLTLRHGPADVLGRLKSMMILLKREMMLSEGISLGCTLAALESITTLREEIVSGLTGHFQV</sequence>
<evidence type="ECO:0008006" key="3">
    <source>
        <dbReference type="Google" id="ProtNLM"/>
    </source>
</evidence>
<protein>
    <recommendedName>
        <fullName evidence="3">BTB domain-containing protein</fullName>
    </recommendedName>
</protein>
<comment type="caution">
    <text evidence="1">The sequence shown here is derived from an EMBL/GenBank/DDBJ whole genome shotgun (WGS) entry which is preliminary data.</text>
</comment>